<protein>
    <submittedName>
        <fullName evidence="1">Uncharacterized protein</fullName>
    </submittedName>
</protein>
<accession>A0ABS1CVH8</accession>
<organism evidence="1 2">
    <name type="scientific">Paracraurococcus ruber</name>
    <dbReference type="NCBI Taxonomy" id="77675"/>
    <lineage>
        <taxon>Bacteria</taxon>
        <taxon>Pseudomonadati</taxon>
        <taxon>Pseudomonadota</taxon>
        <taxon>Alphaproteobacteria</taxon>
        <taxon>Acetobacterales</taxon>
        <taxon>Roseomonadaceae</taxon>
        <taxon>Paracraurococcus</taxon>
    </lineage>
</organism>
<proteinExistence type="predicted"/>
<dbReference type="EMBL" id="NRSG01000048">
    <property type="protein sequence ID" value="MBK1658353.1"/>
    <property type="molecule type" value="Genomic_DNA"/>
</dbReference>
<keyword evidence="2" id="KW-1185">Reference proteome</keyword>
<reference evidence="1 2" key="1">
    <citation type="journal article" date="2020" name="Microorganisms">
        <title>Osmotic Adaptation and Compatible Solute Biosynthesis of Phototrophic Bacteria as Revealed from Genome Analyses.</title>
        <authorList>
            <person name="Imhoff J.F."/>
            <person name="Rahn T."/>
            <person name="Kunzel S."/>
            <person name="Keller A."/>
            <person name="Neulinger S.C."/>
        </authorList>
    </citation>
    <scope>NUCLEOTIDE SEQUENCE [LARGE SCALE GENOMIC DNA]</scope>
    <source>
        <strain evidence="1 2">DSM 15382</strain>
    </source>
</reference>
<evidence type="ECO:0000313" key="2">
    <source>
        <dbReference type="Proteomes" id="UP000697995"/>
    </source>
</evidence>
<comment type="caution">
    <text evidence="1">The sequence shown here is derived from an EMBL/GenBank/DDBJ whole genome shotgun (WGS) entry which is preliminary data.</text>
</comment>
<sequence length="75" mass="7955">MLRIAGLASMGATSPGNGMLAVVSDPMMMMYLHSDIRQDASMLRKHAPCMLTLIRRPTSSATMTSGLPTTNGSTL</sequence>
<name>A0ABS1CVH8_9PROT</name>
<dbReference type="Proteomes" id="UP000697995">
    <property type="component" value="Unassembled WGS sequence"/>
</dbReference>
<gene>
    <name evidence="1" type="ORF">CKO45_08930</name>
</gene>
<evidence type="ECO:0000313" key="1">
    <source>
        <dbReference type="EMBL" id="MBK1658353.1"/>
    </source>
</evidence>